<protein>
    <recommendedName>
        <fullName evidence="4 11">Phosphoribosylaminoimidazole-succinocarboxamide synthase</fullName>
        <ecNumber evidence="3 11">6.3.2.6</ecNumber>
    </recommendedName>
    <alternativeName>
        <fullName evidence="9 11">SAICAR synthetase</fullName>
    </alternativeName>
</protein>
<keyword evidence="5 11" id="KW-0436">Ligase</keyword>
<evidence type="ECO:0000256" key="3">
    <source>
        <dbReference type="ARBA" id="ARBA00012217"/>
    </source>
</evidence>
<dbReference type="InterPro" id="IPR001636">
    <property type="entry name" value="SAICAR_synth"/>
</dbReference>
<dbReference type="OrthoDB" id="9801549at2"/>
<dbReference type="Gene3D" id="3.30.470.20">
    <property type="entry name" value="ATP-grasp fold, B domain"/>
    <property type="match status" value="1"/>
</dbReference>
<dbReference type="GO" id="GO:0005524">
    <property type="term" value="F:ATP binding"/>
    <property type="evidence" value="ECO:0007669"/>
    <property type="project" value="UniProtKB-KW"/>
</dbReference>
<evidence type="ECO:0000256" key="7">
    <source>
        <dbReference type="ARBA" id="ARBA00022755"/>
    </source>
</evidence>
<dbReference type="NCBIfam" id="NF010568">
    <property type="entry name" value="PRK13961.1"/>
    <property type="match status" value="1"/>
</dbReference>
<reference evidence="13 14" key="1">
    <citation type="submission" date="2014-02" db="EMBL/GenBank/DDBJ databases">
        <title>Genome sequence of Brachybacterium phenoliresistens strain W13A50.</title>
        <authorList>
            <person name="Wang X."/>
        </authorList>
    </citation>
    <scope>NUCLEOTIDE SEQUENCE [LARGE SCALE GENOMIC DNA]</scope>
    <source>
        <strain evidence="13 14">W13A50</strain>
    </source>
</reference>
<comment type="catalytic activity">
    <reaction evidence="10 11">
        <text>5-amino-1-(5-phospho-D-ribosyl)imidazole-4-carboxylate + L-aspartate + ATP = (2S)-2-[5-amino-1-(5-phospho-beta-D-ribosyl)imidazole-4-carboxamido]succinate + ADP + phosphate + 2 H(+)</text>
        <dbReference type="Rhea" id="RHEA:22628"/>
        <dbReference type="ChEBI" id="CHEBI:15378"/>
        <dbReference type="ChEBI" id="CHEBI:29991"/>
        <dbReference type="ChEBI" id="CHEBI:30616"/>
        <dbReference type="ChEBI" id="CHEBI:43474"/>
        <dbReference type="ChEBI" id="CHEBI:58443"/>
        <dbReference type="ChEBI" id="CHEBI:77657"/>
        <dbReference type="ChEBI" id="CHEBI:456216"/>
        <dbReference type="EC" id="6.3.2.6"/>
    </reaction>
</comment>
<dbReference type="UniPathway" id="UPA00074">
    <property type="reaction ID" value="UER00131"/>
</dbReference>
<dbReference type="GO" id="GO:0005737">
    <property type="term" value="C:cytoplasm"/>
    <property type="evidence" value="ECO:0007669"/>
    <property type="project" value="TreeGrafter"/>
</dbReference>
<name>Z9JWB8_9MICO</name>
<keyword evidence="8 11" id="KW-0067">ATP-binding</keyword>
<dbReference type="AlphaFoldDB" id="Z9JWB8"/>
<dbReference type="STRING" id="396014.BF93_14610"/>
<dbReference type="GO" id="GO:0004639">
    <property type="term" value="F:phosphoribosylaminoimidazolesuccinocarboxamide synthase activity"/>
    <property type="evidence" value="ECO:0007669"/>
    <property type="project" value="UniProtKB-UniRule"/>
</dbReference>
<evidence type="ECO:0000256" key="2">
    <source>
        <dbReference type="ARBA" id="ARBA00010190"/>
    </source>
</evidence>
<evidence type="ECO:0000256" key="9">
    <source>
        <dbReference type="ARBA" id="ARBA00030409"/>
    </source>
</evidence>
<evidence type="ECO:0000313" key="13">
    <source>
        <dbReference type="EMBL" id="EWS82047.1"/>
    </source>
</evidence>
<keyword evidence="7 11" id="KW-0658">Purine biosynthesis</keyword>
<dbReference type="CDD" id="cd01414">
    <property type="entry name" value="SAICAR_synt_Sc"/>
    <property type="match status" value="1"/>
</dbReference>
<dbReference type="GO" id="GO:0006189">
    <property type="term" value="P:'de novo' IMP biosynthetic process"/>
    <property type="evidence" value="ECO:0007669"/>
    <property type="project" value="UniProtKB-UniRule"/>
</dbReference>
<evidence type="ECO:0000256" key="8">
    <source>
        <dbReference type="ARBA" id="ARBA00022840"/>
    </source>
</evidence>
<proteinExistence type="inferred from homology"/>
<comment type="caution">
    <text evidence="13">The sequence shown here is derived from an EMBL/GenBank/DDBJ whole genome shotgun (WGS) entry which is preliminary data.</text>
</comment>
<dbReference type="PROSITE" id="PS01057">
    <property type="entry name" value="SAICAR_SYNTHETASE_1"/>
    <property type="match status" value="1"/>
</dbReference>
<dbReference type="HAMAP" id="MF_00137">
    <property type="entry name" value="SAICAR_synth"/>
    <property type="match status" value="1"/>
</dbReference>
<dbReference type="NCBIfam" id="TIGR00081">
    <property type="entry name" value="purC"/>
    <property type="match status" value="1"/>
</dbReference>
<evidence type="ECO:0000256" key="10">
    <source>
        <dbReference type="ARBA" id="ARBA00048475"/>
    </source>
</evidence>
<evidence type="ECO:0000256" key="11">
    <source>
        <dbReference type="HAMAP-Rule" id="MF_00137"/>
    </source>
</evidence>
<dbReference type="Gene3D" id="3.30.200.20">
    <property type="entry name" value="Phosphorylase Kinase, domain 1"/>
    <property type="match status" value="1"/>
</dbReference>
<evidence type="ECO:0000313" key="14">
    <source>
        <dbReference type="Proteomes" id="UP000023067"/>
    </source>
</evidence>
<feature type="domain" description="SAICAR synthetase/ADE2 N-terminal" evidence="12">
    <location>
        <begin position="23"/>
        <end position="273"/>
    </location>
</feature>
<dbReference type="PROSITE" id="PS01058">
    <property type="entry name" value="SAICAR_SYNTHETASE_2"/>
    <property type="match status" value="1"/>
</dbReference>
<dbReference type="HOGENOM" id="CLU_045637_0_0_11"/>
<accession>Z9JWB8</accession>
<gene>
    <name evidence="11" type="primary">purC</name>
    <name evidence="13" type="ORF">BF93_14610</name>
</gene>
<dbReference type="PANTHER" id="PTHR43700:SF1">
    <property type="entry name" value="PHOSPHORIBOSYLAMINOIMIDAZOLE-SUCCINOCARBOXAMIDE SYNTHASE"/>
    <property type="match status" value="1"/>
</dbReference>
<evidence type="ECO:0000256" key="4">
    <source>
        <dbReference type="ARBA" id="ARBA00016460"/>
    </source>
</evidence>
<dbReference type="eggNOG" id="COG0152">
    <property type="taxonomic scope" value="Bacteria"/>
</dbReference>
<dbReference type="PANTHER" id="PTHR43700">
    <property type="entry name" value="PHOSPHORIBOSYLAMINOIMIDAZOLE-SUCCINOCARBOXAMIDE SYNTHASE"/>
    <property type="match status" value="1"/>
</dbReference>
<dbReference type="EC" id="6.3.2.6" evidence="3 11"/>
<evidence type="ECO:0000256" key="1">
    <source>
        <dbReference type="ARBA" id="ARBA00004672"/>
    </source>
</evidence>
<evidence type="ECO:0000259" key="12">
    <source>
        <dbReference type="Pfam" id="PF01259"/>
    </source>
</evidence>
<sequence>MTTDTARTALVEAPQLPGWDLAVSGKVRELYVPAGTPVQEAQEVLVVATDRISAYDFSLQPGIPDKGRVLTAISMFWFEQLGDLVPHHVISDTDVPEQVAGRAMRCTGLDMVPLECVARGYLTGSGLKDYRAGGAVGGHVLSPGLTESSRLPEPIFTPATKAEQGDHDENITVAEARSRLGDELVAELEELTLAIYRRAQDVAAKQGLIIADTKLEFGHDRSSGALTLGDEVLTPDSSRFWFADRYREGVVQQSLDKQFVRDWLTSAASGWDRGGAGAPPVLPEEIVAATRDRYIEAFERLTGRRFA</sequence>
<dbReference type="Pfam" id="PF01259">
    <property type="entry name" value="SAICAR_synt"/>
    <property type="match status" value="1"/>
</dbReference>
<dbReference type="Proteomes" id="UP000023067">
    <property type="component" value="Unassembled WGS sequence"/>
</dbReference>
<dbReference type="InterPro" id="IPR028923">
    <property type="entry name" value="SAICAR_synt/ADE2_N"/>
</dbReference>
<comment type="pathway">
    <text evidence="1 11">Purine metabolism; IMP biosynthesis via de novo pathway; 5-amino-1-(5-phospho-D-ribosyl)imidazole-4-carboxamide from 5-amino-1-(5-phospho-D-ribosyl)imidazole-4-carboxylate: step 1/2.</text>
</comment>
<dbReference type="PATRIC" id="fig|396014.3.peg.1272"/>
<organism evidence="13 14">
    <name type="scientific">Brachybacterium phenoliresistens</name>
    <dbReference type="NCBI Taxonomy" id="396014"/>
    <lineage>
        <taxon>Bacteria</taxon>
        <taxon>Bacillati</taxon>
        <taxon>Actinomycetota</taxon>
        <taxon>Actinomycetes</taxon>
        <taxon>Micrococcales</taxon>
        <taxon>Dermabacteraceae</taxon>
        <taxon>Brachybacterium</taxon>
    </lineage>
</organism>
<dbReference type="SUPFAM" id="SSF56104">
    <property type="entry name" value="SAICAR synthase-like"/>
    <property type="match status" value="1"/>
</dbReference>
<dbReference type="RefSeq" id="WP_038371379.1">
    <property type="nucleotide sequence ID" value="NZ_KK069990.1"/>
</dbReference>
<dbReference type="InterPro" id="IPR018236">
    <property type="entry name" value="SAICAR_synthetase_CS"/>
</dbReference>
<keyword evidence="6 11" id="KW-0547">Nucleotide-binding</keyword>
<keyword evidence="14" id="KW-1185">Reference proteome</keyword>
<comment type="similarity">
    <text evidence="2 11">Belongs to the SAICAR synthetase family.</text>
</comment>
<dbReference type="EMBL" id="JDYK01000004">
    <property type="protein sequence ID" value="EWS82047.1"/>
    <property type="molecule type" value="Genomic_DNA"/>
</dbReference>
<evidence type="ECO:0000256" key="5">
    <source>
        <dbReference type="ARBA" id="ARBA00022598"/>
    </source>
</evidence>
<dbReference type="FunFam" id="3.30.470.20:FF:000015">
    <property type="entry name" value="Phosphoribosylaminoimidazole-succinocarboxamide synthase"/>
    <property type="match status" value="1"/>
</dbReference>
<evidence type="ECO:0000256" key="6">
    <source>
        <dbReference type="ARBA" id="ARBA00022741"/>
    </source>
</evidence>